<proteinExistence type="predicted"/>
<dbReference type="AlphaFoldDB" id="A0AAU9I8P3"/>
<comment type="caution">
    <text evidence="1">The sequence shown here is derived from an EMBL/GenBank/DDBJ whole genome shotgun (WGS) entry which is preliminary data.</text>
</comment>
<gene>
    <name evidence="1" type="ORF">BSTOLATCC_MIC127</name>
</gene>
<accession>A0AAU9I8P3</accession>
<organism evidence="1 2">
    <name type="scientific">Blepharisma stoltei</name>
    <dbReference type="NCBI Taxonomy" id="1481888"/>
    <lineage>
        <taxon>Eukaryota</taxon>
        <taxon>Sar</taxon>
        <taxon>Alveolata</taxon>
        <taxon>Ciliophora</taxon>
        <taxon>Postciliodesmatophora</taxon>
        <taxon>Heterotrichea</taxon>
        <taxon>Heterotrichida</taxon>
        <taxon>Blepharismidae</taxon>
        <taxon>Blepharisma</taxon>
    </lineage>
</organism>
<dbReference type="Proteomes" id="UP001162131">
    <property type="component" value="Unassembled WGS sequence"/>
</dbReference>
<evidence type="ECO:0000313" key="1">
    <source>
        <dbReference type="EMBL" id="CAG9309912.1"/>
    </source>
</evidence>
<dbReference type="EMBL" id="CAJZBQ010000001">
    <property type="protein sequence ID" value="CAG9309912.1"/>
    <property type="molecule type" value="Genomic_DNA"/>
</dbReference>
<reference evidence="1" key="1">
    <citation type="submission" date="2021-09" db="EMBL/GenBank/DDBJ databases">
        <authorList>
            <consortium name="AG Swart"/>
            <person name="Singh M."/>
            <person name="Singh A."/>
            <person name="Seah K."/>
            <person name="Emmerich C."/>
        </authorList>
    </citation>
    <scope>NUCLEOTIDE SEQUENCE</scope>
    <source>
        <strain evidence="1">ATCC30299</strain>
    </source>
</reference>
<keyword evidence="2" id="KW-1185">Reference proteome</keyword>
<sequence length="78" mass="8900">MNLLFSEILLNVRNLKNFIYEPQKSENIDIKDQIPASFGQLMALQLSFGSTRNPLLSCFLLSGCLLQQSYCQSHELSF</sequence>
<protein>
    <submittedName>
        <fullName evidence="1">Uncharacterized protein</fullName>
    </submittedName>
</protein>
<evidence type="ECO:0000313" key="2">
    <source>
        <dbReference type="Proteomes" id="UP001162131"/>
    </source>
</evidence>
<name>A0AAU9I8P3_9CILI</name>